<name>A0A0E2M7E9_PORGN</name>
<dbReference type="HOGENOM" id="CLU_024920_1_2_10"/>
<protein>
    <submittedName>
        <fullName evidence="4">Bacterial sugar transferase</fullName>
    </submittedName>
</protein>
<gene>
    <name evidence="4" type="ORF">HMPREF1555_00460</name>
</gene>
<dbReference type="Pfam" id="PF02397">
    <property type="entry name" value="Bac_transf"/>
    <property type="match status" value="1"/>
</dbReference>
<keyword evidence="4" id="KW-0808">Transferase</keyword>
<keyword evidence="2" id="KW-0812">Transmembrane</keyword>
<feature type="transmembrane region" description="Helical" evidence="2">
    <location>
        <begin position="21"/>
        <end position="44"/>
    </location>
</feature>
<keyword evidence="2" id="KW-0472">Membrane</keyword>
<keyword evidence="2" id="KW-1133">Transmembrane helix</keyword>
<evidence type="ECO:0000259" key="3">
    <source>
        <dbReference type="Pfam" id="PF02397"/>
    </source>
</evidence>
<dbReference type="PANTHER" id="PTHR30576:SF0">
    <property type="entry name" value="UNDECAPRENYL-PHOSPHATE N-ACETYLGALACTOSAMINYL 1-PHOSPHATE TRANSFERASE-RELATED"/>
    <property type="match status" value="1"/>
</dbReference>
<dbReference type="AlphaFoldDB" id="A0A0E2M7E9"/>
<evidence type="ECO:0000313" key="5">
    <source>
        <dbReference type="Proteomes" id="UP000016630"/>
    </source>
</evidence>
<dbReference type="Proteomes" id="UP000016630">
    <property type="component" value="Unassembled WGS sequence"/>
</dbReference>
<dbReference type="InterPro" id="IPR003362">
    <property type="entry name" value="Bact_transf"/>
</dbReference>
<reference evidence="4 5" key="1">
    <citation type="submission" date="2013-06" db="EMBL/GenBank/DDBJ databases">
        <authorList>
            <person name="Weinstock G."/>
            <person name="Sodergren E."/>
            <person name="Lobos E.A."/>
            <person name="Fulton L."/>
            <person name="Fulton R."/>
            <person name="Courtney L."/>
            <person name="Fronick C."/>
            <person name="O'Laughlin M."/>
            <person name="Godfrey J."/>
            <person name="Wilson R.M."/>
            <person name="Miner T."/>
            <person name="Farmer C."/>
            <person name="Delehaunty K."/>
            <person name="Cordes M."/>
            <person name="Minx P."/>
            <person name="Tomlinson C."/>
            <person name="Chen J."/>
            <person name="Wollam A."/>
            <person name="Pepin K.H."/>
            <person name="Bhonagiri V."/>
            <person name="Zhang X."/>
            <person name="Warren W."/>
            <person name="Mitreva M."/>
            <person name="Mardis E.R."/>
            <person name="Wilson R.K."/>
        </authorList>
    </citation>
    <scope>NUCLEOTIDE SEQUENCE [LARGE SCALE GENOMIC DNA]</scope>
    <source>
        <strain evidence="4 5">F0570</strain>
    </source>
</reference>
<dbReference type="GO" id="GO:0016780">
    <property type="term" value="F:phosphotransferase activity, for other substituted phosphate groups"/>
    <property type="evidence" value="ECO:0007669"/>
    <property type="project" value="TreeGrafter"/>
</dbReference>
<evidence type="ECO:0000313" key="4">
    <source>
        <dbReference type="EMBL" id="ERJ68340.1"/>
    </source>
</evidence>
<dbReference type="PANTHER" id="PTHR30576">
    <property type="entry name" value="COLANIC BIOSYNTHESIS UDP-GLUCOSE LIPID CARRIER TRANSFERASE"/>
    <property type="match status" value="1"/>
</dbReference>
<sequence>MENNDRLNSLWAKKIKRLVDFCLALIFLAISLPFMLIIALIIFLQDGGAAIFSQERIGLGGKPFMLYKFRSMKVNAEANNQPQLFQKNDLRLTKFGRFLRASHLDELPQFWNIIKGDMAIVGYRPEREYYICQIMERNPDYALLYQIRPGLFSYATLYNGYTDTIEKMLVRLEMDLIYLQKISFCYDAKIAIQTISSILIGKKV</sequence>
<dbReference type="RefSeq" id="WP_021662942.1">
    <property type="nucleotide sequence ID" value="NZ_KI259123.1"/>
</dbReference>
<organism evidence="4 5">
    <name type="scientific">Porphyromonas gingivalis F0570</name>
    <dbReference type="NCBI Taxonomy" id="1227271"/>
    <lineage>
        <taxon>Bacteria</taxon>
        <taxon>Pseudomonadati</taxon>
        <taxon>Bacteroidota</taxon>
        <taxon>Bacteroidia</taxon>
        <taxon>Bacteroidales</taxon>
        <taxon>Porphyromonadaceae</taxon>
        <taxon>Porphyromonas</taxon>
    </lineage>
</organism>
<proteinExistence type="inferred from homology"/>
<evidence type="ECO:0000256" key="1">
    <source>
        <dbReference type="ARBA" id="ARBA00006464"/>
    </source>
</evidence>
<feature type="domain" description="Bacterial sugar transferase" evidence="3">
    <location>
        <begin position="16"/>
        <end position="199"/>
    </location>
</feature>
<dbReference type="PATRIC" id="fig|1227271.3.peg.420"/>
<comment type="similarity">
    <text evidence="1">Belongs to the bacterial sugar transferase family.</text>
</comment>
<evidence type="ECO:0000256" key="2">
    <source>
        <dbReference type="SAM" id="Phobius"/>
    </source>
</evidence>
<comment type="caution">
    <text evidence="4">The sequence shown here is derived from an EMBL/GenBank/DDBJ whole genome shotgun (WGS) entry which is preliminary data.</text>
</comment>
<accession>A0A0E2M7E9</accession>
<dbReference type="EMBL" id="AWUW01000026">
    <property type="protein sequence ID" value="ERJ68340.1"/>
    <property type="molecule type" value="Genomic_DNA"/>
</dbReference>